<dbReference type="PANTHER" id="PTHR34605">
    <property type="entry name" value="PHAGE_INTEGRASE DOMAIN-CONTAINING PROTEIN"/>
    <property type="match status" value="1"/>
</dbReference>
<dbReference type="SUPFAM" id="SSF56349">
    <property type="entry name" value="DNA breaking-rejoining enzymes"/>
    <property type="match status" value="1"/>
</dbReference>
<dbReference type="GO" id="GO:0003677">
    <property type="term" value="F:DNA binding"/>
    <property type="evidence" value="ECO:0007669"/>
    <property type="project" value="InterPro"/>
</dbReference>
<keyword evidence="4" id="KW-1185">Reference proteome</keyword>
<organism evidence="3 4">
    <name type="scientific">Patella caerulea</name>
    <name type="common">Rayed Mediterranean limpet</name>
    <dbReference type="NCBI Taxonomy" id="87958"/>
    <lineage>
        <taxon>Eukaryota</taxon>
        <taxon>Metazoa</taxon>
        <taxon>Spiralia</taxon>
        <taxon>Lophotrochozoa</taxon>
        <taxon>Mollusca</taxon>
        <taxon>Gastropoda</taxon>
        <taxon>Patellogastropoda</taxon>
        <taxon>Patelloidea</taxon>
        <taxon>Patellidae</taxon>
        <taxon>Patella</taxon>
    </lineage>
</organism>
<keyword evidence="1" id="KW-0233">DNA recombination</keyword>
<dbReference type="GO" id="GO:0006310">
    <property type="term" value="P:DNA recombination"/>
    <property type="evidence" value="ECO:0007669"/>
    <property type="project" value="UniProtKB-KW"/>
</dbReference>
<evidence type="ECO:0000313" key="3">
    <source>
        <dbReference type="EMBL" id="KAK6166966.1"/>
    </source>
</evidence>
<evidence type="ECO:0000313" key="4">
    <source>
        <dbReference type="Proteomes" id="UP001347796"/>
    </source>
</evidence>
<comment type="caution">
    <text evidence="3">The sequence shown here is derived from an EMBL/GenBank/DDBJ whole genome shotgun (WGS) entry which is preliminary data.</text>
</comment>
<feature type="domain" description="Tyr recombinase" evidence="2">
    <location>
        <begin position="24"/>
        <end position="156"/>
    </location>
</feature>
<name>A0AAN8G3F4_PATCE</name>
<evidence type="ECO:0000259" key="2">
    <source>
        <dbReference type="Pfam" id="PF00589"/>
    </source>
</evidence>
<dbReference type="PANTHER" id="PTHR34605:SF3">
    <property type="entry name" value="P CELL-TYPE AGGLUTINATION PROTEIN MAP4-LIKE-RELATED"/>
    <property type="match status" value="1"/>
</dbReference>
<dbReference type="EMBL" id="JAZGQO010000019">
    <property type="protein sequence ID" value="KAK6166966.1"/>
    <property type="molecule type" value="Genomic_DNA"/>
</dbReference>
<dbReference type="InterPro" id="IPR011010">
    <property type="entry name" value="DNA_brk_join_enz"/>
</dbReference>
<evidence type="ECO:0000256" key="1">
    <source>
        <dbReference type="ARBA" id="ARBA00023172"/>
    </source>
</evidence>
<accession>A0AAN8G3F4</accession>
<protein>
    <recommendedName>
        <fullName evidence="2">Tyr recombinase domain-containing protein</fullName>
    </recommendedName>
</protein>
<dbReference type="InterPro" id="IPR013762">
    <property type="entry name" value="Integrase-like_cat_sf"/>
</dbReference>
<reference evidence="3 4" key="1">
    <citation type="submission" date="2024-01" db="EMBL/GenBank/DDBJ databases">
        <title>The genome of the rayed Mediterranean limpet Patella caerulea (Linnaeus, 1758).</title>
        <authorList>
            <person name="Anh-Thu Weber A."/>
            <person name="Halstead-Nussloch G."/>
        </authorList>
    </citation>
    <scope>NUCLEOTIDE SEQUENCE [LARGE SCALE GENOMIC DNA]</scope>
    <source>
        <strain evidence="3">AATW-2023a</strain>
        <tissue evidence="3">Whole specimen</tissue>
    </source>
</reference>
<gene>
    <name evidence="3" type="ORF">SNE40_022153</name>
</gene>
<dbReference type="Pfam" id="PF00589">
    <property type="entry name" value="Phage_integrase"/>
    <property type="match status" value="1"/>
</dbReference>
<dbReference type="InterPro" id="IPR002104">
    <property type="entry name" value="Integrase_catalytic"/>
</dbReference>
<proteinExistence type="predicted"/>
<sequence>MAFFGFMRCGEFTVKSGSATYNILRMTDIDISKDKSFYIVKLRASKTDPFRQGVSIHIFRNSNICPVETMCKYYKYRINQGALESSPLFVNEFMSTEPLKRDTFIAYVRHLLEVIGYNSVKYCGHSFRIGAATSAAAAGIEDHLIQTLGRWSSNCYVRYIKTSKESLQLAQSSMCKSVGQ</sequence>
<dbReference type="Proteomes" id="UP001347796">
    <property type="component" value="Unassembled WGS sequence"/>
</dbReference>
<dbReference type="Gene3D" id="1.10.443.10">
    <property type="entry name" value="Intergrase catalytic core"/>
    <property type="match status" value="1"/>
</dbReference>
<dbReference type="GO" id="GO:0015074">
    <property type="term" value="P:DNA integration"/>
    <property type="evidence" value="ECO:0007669"/>
    <property type="project" value="InterPro"/>
</dbReference>
<dbReference type="InterPro" id="IPR052925">
    <property type="entry name" value="Phage_Integrase-like_Recomb"/>
</dbReference>
<dbReference type="AlphaFoldDB" id="A0AAN8G3F4"/>